<evidence type="ECO:0000313" key="2">
    <source>
        <dbReference type="Proteomes" id="UP001595961"/>
    </source>
</evidence>
<proteinExistence type="predicted"/>
<organism evidence="1 2">
    <name type="scientific">Dyella halodurans</name>
    <dbReference type="NCBI Taxonomy" id="1920171"/>
    <lineage>
        <taxon>Bacteria</taxon>
        <taxon>Pseudomonadati</taxon>
        <taxon>Pseudomonadota</taxon>
        <taxon>Gammaproteobacteria</taxon>
        <taxon>Lysobacterales</taxon>
        <taxon>Rhodanobacteraceae</taxon>
        <taxon>Dyella</taxon>
    </lineage>
</organism>
<keyword evidence="2" id="KW-1185">Reference proteome</keyword>
<dbReference type="EMBL" id="JBHSGA010000013">
    <property type="protein sequence ID" value="MFC4526393.1"/>
    <property type="molecule type" value="Genomic_DNA"/>
</dbReference>
<name>A0ABV9C0K2_9GAMM</name>
<reference evidence="2" key="1">
    <citation type="journal article" date="2019" name="Int. J. Syst. Evol. Microbiol.">
        <title>The Global Catalogue of Microorganisms (GCM) 10K type strain sequencing project: providing services to taxonomists for standard genome sequencing and annotation.</title>
        <authorList>
            <consortium name="The Broad Institute Genomics Platform"/>
            <consortium name="The Broad Institute Genome Sequencing Center for Infectious Disease"/>
            <person name="Wu L."/>
            <person name="Ma J."/>
        </authorList>
    </citation>
    <scope>NUCLEOTIDE SEQUENCE [LARGE SCALE GENOMIC DNA]</scope>
    <source>
        <strain evidence="2">CCM 4481</strain>
    </source>
</reference>
<comment type="caution">
    <text evidence="1">The sequence shown here is derived from an EMBL/GenBank/DDBJ whole genome shotgun (WGS) entry which is preliminary data.</text>
</comment>
<dbReference type="Proteomes" id="UP001595961">
    <property type="component" value="Unassembled WGS sequence"/>
</dbReference>
<evidence type="ECO:0000313" key="1">
    <source>
        <dbReference type="EMBL" id="MFC4526393.1"/>
    </source>
</evidence>
<sequence length="85" mass="9434">MHGHFPPFTRKDTAEPVEPVEPVAAVSNTEAQLRTLKHYLYHAGLLVDDLLAAECHIPPPNCDGFGSHHPMQAEALRQADELIRN</sequence>
<gene>
    <name evidence="1" type="ORF">ACFO5W_07040</name>
</gene>
<protein>
    <submittedName>
        <fullName evidence="1">Uncharacterized protein</fullName>
    </submittedName>
</protein>
<accession>A0ABV9C0K2</accession>
<dbReference type="RefSeq" id="WP_266151138.1">
    <property type="nucleotide sequence ID" value="NZ_CP064028.1"/>
</dbReference>